<dbReference type="InterPro" id="IPR029058">
    <property type="entry name" value="AB_hydrolase_fold"/>
</dbReference>
<dbReference type="Proteomes" id="UP000383932">
    <property type="component" value="Unassembled WGS sequence"/>
</dbReference>
<keyword evidence="6" id="KW-1185">Reference proteome</keyword>
<keyword evidence="3" id="KW-0472">Membrane</keyword>
<dbReference type="InterPro" id="IPR007751">
    <property type="entry name" value="DUF676_lipase-like"/>
</dbReference>
<organism evidence="5 6">
    <name type="scientific">Ceratobasidium theobromae</name>
    <dbReference type="NCBI Taxonomy" id="1582974"/>
    <lineage>
        <taxon>Eukaryota</taxon>
        <taxon>Fungi</taxon>
        <taxon>Dikarya</taxon>
        <taxon>Basidiomycota</taxon>
        <taxon>Agaricomycotina</taxon>
        <taxon>Agaricomycetes</taxon>
        <taxon>Cantharellales</taxon>
        <taxon>Ceratobasidiaceae</taxon>
        <taxon>Ceratobasidium</taxon>
    </lineage>
</organism>
<keyword evidence="3" id="KW-1133">Transmembrane helix</keyword>
<sequence length="514" mass="57542">MSSSSTTLAPPKEVHFLALVHGMWGSPDHLKFVEDTILKKFKETDGDITIHTLRAETNSNSHTYDGLDWGAERVVKEIYAEVEKLEADGATKVTKFSIFGYSLGGLISRYVIGILRHRGFFDHVKPVNFTTFATPHIGLPRYRGIIGAAMHKLGPIMLSRTGRQFYGTDNDKWSPNDKVGRPLLEFMADKDSVFFKALESFAHVTFYGSAVNDLTVMYCTAMAEARDPFTVLKSKDHRLAIKLDPKYKNVIQSFEEVPLGEEVPLCEIDRLYKAERDAMPWYSPSRYRSRQALPPFLTFPFPLNLLFYLLIPVIIPAGLTYAAIRFQRESHSSRRRLKALLESPEAQSSLAAMLQRVELAVADVVDPPNTGLPNRRWSKGLESKMEEGAAVAGDKPRNDARKRKASRPGTPDGPTGSLPTPATTPAIELKSNPMSSKYRKSKSKADDSRQPLLTPGQLAMVESLNSIPHLQKVRAYFPAVRNAHPIIIVRDPEQFPMHLDGEGVVAHWADRFVL</sequence>
<dbReference type="AlphaFoldDB" id="A0A5N5QPL8"/>
<evidence type="ECO:0000313" key="6">
    <source>
        <dbReference type="Proteomes" id="UP000383932"/>
    </source>
</evidence>
<evidence type="ECO:0000259" key="4">
    <source>
        <dbReference type="Pfam" id="PF05057"/>
    </source>
</evidence>
<dbReference type="InterPro" id="IPR044294">
    <property type="entry name" value="Lipase-like"/>
</dbReference>
<dbReference type="PANTHER" id="PTHR12482">
    <property type="entry name" value="LIPASE ROG1-RELATED-RELATED"/>
    <property type="match status" value="1"/>
</dbReference>
<evidence type="ECO:0000256" key="2">
    <source>
        <dbReference type="SAM" id="MobiDB-lite"/>
    </source>
</evidence>
<evidence type="ECO:0000313" key="5">
    <source>
        <dbReference type="EMBL" id="KAB5593513.1"/>
    </source>
</evidence>
<gene>
    <name evidence="5" type="ORF">CTheo_3061</name>
</gene>
<dbReference type="Pfam" id="PF05057">
    <property type="entry name" value="DUF676"/>
    <property type="match status" value="1"/>
</dbReference>
<comment type="caution">
    <text evidence="5">The sequence shown here is derived from an EMBL/GenBank/DDBJ whole genome shotgun (WGS) entry which is preliminary data.</text>
</comment>
<feature type="transmembrane region" description="Helical" evidence="3">
    <location>
        <begin position="305"/>
        <end position="326"/>
    </location>
</feature>
<dbReference type="OrthoDB" id="273452at2759"/>
<feature type="domain" description="DUF676" evidence="4">
    <location>
        <begin position="12"/>
        <end position="223"/>
    </location>
</feature>
<dbReference type="SUPFAM" id="SSF53474">
    <property type="entry name" value="alpha/beta-Hydrolases"/>
    <property type="match status" value="1"/>
</dbReference>
<dbReference type="PANTHER" id="PTHR12482:SF62">
    <property type="entry name" value="LIPASE ROG1-RELATED"/>
    <property type="match status" value="1"/>
</dbReference>
<evidence type="ECO:0000256" key="3">
    <source>
        <dbReference type="SAM" id="Phobius"/>
    </source>
</evidence>
<name>A0A5N5QPL8_9AGAM</name>
<accession>A0A5N5QPL8</accession>
<evidence type="ECO:0000256" key="1">
    <source>
        <dbReference type="ARBA" id="ARBA00007920"/>
    </source>
</evidence>
<comment type="similarity">
    <text evidence="1">Belongs to the putative lipase ROG1 family.</text>
</comment>
<protein>
    <submittedName>
        <fullName evidence="5">Lipase Y</fullName>
    </submittedName>
</protein>
<dbReference type="Gene3D" id="3.40.50.1820">
    <property type="entry name" value="alpha/beta hydrolase"/>
    <property type="match status" value="1"/>
</dbReference>
<dbReference type="EMBL" id="SSOP01000036">
    <property type="protein sequence ID" value="KAB5593513.1"/>
    <property type="molecule type" value="Genomic_DNA"/>
</dbReference>
<feature type="region of interest" description="Disordered" evidence="2">
    <location>
        <begin position="368"/>
        <end position="451"/>
    </location>
</feature>
<reference evidence="5 6" key="1">
    <citation type="journal article" date="2019" name="Fungal Biol. Biotechnol.">
        <title>Draft genome sequence of fastidious pathogen Ceratobasidium theobromae, which causes vascular-streak dieback in Theobroma cacao.</title>
        <authorList>
            <person name="Ali S.S."/>
            <person name="Asman A."/>
            <person name="Shao J."/>
            <person name="Firmansyah A.P."/>
            <person name="Susilo A.W."/>
            <person name="Rosmana A."/>
            <person name="McMahon P."/>
            <person name="Junaid M."/>
            <person name="Guest D."/>
            <person name="Kheng T.Y."/>
            <person name="Meinhardt L.W."/>
            <person name="Bailey B.A."/>
        </authorList>
    </citation>
    <scope>NUCLEOTIDE SEQUENCE [LARGE SCALE GENOMIC DNA]</scope>
    <source>
        <strain evidence="5 6">CT2</strain>
    </source>
</reference>
<keyword evidence="3" id="KW-0812">Transmembrane</keyword>
<proteinExistence type="inferred from homology"/>